<dbReference type="InterPro" id="IPR000847">
    <property type="entry name" value="LysR_HTH_N"/>
</dbReference>
<dbReference type="SUPFAM" id="SSF46785">
    <property type="entry name" value="Winged helix' DNA-binding domain"/>
    <property type="match status" value="1"/>
</dbReference>
<gene>
    <name evidence="6" type="ORF">GCM10007895_33500</name>
</gene>
<dbReference type="Proteomes" id="UP001161422">
    <property type="component" value="Unassembled WGS sequence"/>
</dbReference>
<dbReference type="InterPro" id="IPR005119">
    <property type="entry name" value="LysR_subst-bd"/>
</dbReference>
<evidence type="ECO:0000313" key="7">
    <source>
        <dbReference type="Proteomes" id="UP001161422"/>
    </source>
</evidence>
<dbReference type="RefSeq" id="WP_095507161.1">
    <property type="nucleotide sequence ID" value="NZ_BSNC01000016.1"/>
</dbReference>
<dbReference type="EMBL" id="BSNC01000016">
    <property type="protein sequence ID" value="GLP98043.1"/>
    <property type="molecule type" value="Genomic_DNA"/>
</dbReference>
<dbReference type="PANTHER" id="PTHR30126">
    <property type="entry name" value="HTH-TYPE TRANSCRIPTIONAL REGULATOR"/>
    <property type="match status" value="1"/>
</dbReference>
<proteinExistence type="inferred from homology"/>
<dbReference type="Pfam" id="PF00126">
    <property type="entry name" value="HTH_1"/>
    <property type="match status" value="1"/>
</dbReference>
<evidence type="ECO:0000256" key="2">
    <source>
        <dbReference type="ARBA" id="ARBA00023015"/>
    </source>
</evidence>
<dbReference type="Gene3D" id="3.40.190.290">
    <property type="match status" value="1"/>
</dbReference>
<evidence type="ECO:0000256" key="3">
    <source>
        <dbReference type="ARBA" id="ARBA00023125"/>
    </source>
</evidence>
<evidence type="ECO:0000256" key="1">
    <source>
        <dbReference type="ARBA" id="ARBA00009437"/>
    </source>
</evidence>
<organism evidence="6 7">
    <name type="scientific">Paraferrimonas sedimenticola</name>
    <dbReference type="NCBI Taxonomy" id="375674"/>
    <lineage>
        <taxon>Bacteria</taxon>
        <taxon>Pseudomonadati</taxon>
        <taxon>Pseudomonadota</taxon>
        <taxon>Gammaproteobacteria</taxon>
        <taxon>Alteromonadales</taxon>
        <taxon>Ferrimonadaceae</taxon>
        <taxon>Paraferrimonas</taxon>
    </lineage>
</organism>
<dbReference type="GO" id="GO:0000976">
    <property type="term" value="F:transcription cis-regulatory region binding"/>
    <property type="evidence" value="ECO:0007669"/>
    <property type="project" value="TreeGrafter"/>
</dbReference>
<feature type="domain" description="HTH lysR-type" evidence="5">
    <location>
        <begin position="1"/>
        <end position="60"/>
    </location>
</feature>
<dbReference type="Gene3D" id="1.10.10.10">
    <property type="entry name" value="Winged helix-like DNA-binding domain superfamily/Winged helix DNA-binding domain"/>
    <property type="match status" value="1"/>
</dbReference>
<evidence type="ECO:0000259" key="5">
    <source>
        <dbReference type="PROSITE" id="PS50931"/>
    </source>
</evidence>
<dbReference type="Pfam" id="PF03466">
    <property type="entry name" value="LysR_substrate"/>
    <property type="match status" value="1"/>
</dbReference>
<evidence type="ECO:0000313" key="6">
    <source>
        <dbReference type="EMBL" id="GLP98043.1"/>
    </source>
</evidence>
<sequence>MNFSLPQLEAFVATAECGSFKGAAIKLDKRSQTISSLVASLEDCSDQVLFERKAKSLCITEVGRQLYASAKRVMGDAEKLASLIESIDACSVGKLTLAIDSFLHCKQVIACCSAVKAEYPDIEITVLVGTTHEVTQWVQERKADIGLRLALVAETNQLTLVSAFSFNLLYIAPASLFRHGQVVSREQLQSLPQIVYDAIHDIEFDDSYLVSDQLIVTNNVMQNISLIEEGLGWCVMADIAVQANLDTRDLVEVSMEGGQRDRWMAECVYCDEVTLSLPADVFLQRIMALS</sequence>
<evidence type="ECO:0000256" key="4">
    <source>
        <dbReference type="ARBA" id="ARBA00023163"/>
    </source>
</evidence>
<dbReference type="CDD" id="cd05466">
    <property type="entry name" value="PBP2_LTTR_substrate"/>
    <property type="match status" value="1"/>
</dbReference>
<keyword evidence="7" id="KW-1185">Reference proteome</keyword>
<protein>
    <submittedName>
        <fullName evidence="6">LysR family transcriptional regulator</fullName>
    </submittedName>
</protein>
<dbReference type="PROSITE" id="PS50931">
    <property type="entry name" value="HTH_LYSR"/>
    <property type="match status" value="1"/>
</dbReference>
<keyword evidence="4" id="KW-0804">Transcription</keyword>
<dbReference type="AlphaFoldDB" id="A0AA37S0B9"/>
<comment type="caution">
    <text evidence="6">The sequence shown here is derived from an EMBL/GenBank/DDBJ whole genome shotgun (WGS) entry which is preliminary data.</text>
</comment>
<dbReference type="PANTHER" id="PTHR30126:SF91">
    <property type="entry name" value="LYSR FAMILY TRANSCRIPTIONAL REGULATOR"/>
    <property type="match status" value="1"/>
</dbReference>
<reference evidence="6" key="2">
    <citation type="submission" date="2023-01" db="EMBL/GenBank/DDBJ databases">
        <title>Draft genome sequence of Paraferrimonas sedimenticola strain NBRC 101628.</title>
        <authorList>
            <person name="Sun Q."/>
            <person name="Mori K."/>
        </authorList>
    </citation>
    <scope>NUCLEOTIDE SEQUENCE</scope>
    <source>
        <strain evidence="6">NBRC 101628</strain>
    </source>
</reference>
<accession>A0AA37S0B9</accession>
<dbReference type="InterPro" id="IPR036390">
    <property type="entry name" value="WH_DNA-bd_sf"/>
</dbReference>
<keyword evidence="2" id="KW-0805">Transcription regulation</keyword>
<keyword evidence="3" id="KW-0238">DNA-binding</keyword>
<name>A0AA37S0B9_9GAMM</name>
<dbReference type="InterPro" id="IPR036388">
    <property type="entry name" value="WH-like_DNA-bd_sf"/>
</dbReference>
<reference evidence="6" key="1">
    <citation type="journal article" date="2014" name="Int. J. Syst. Evol. Microbiol.">
        <title>Complete genome sequence of Corynebacterium casei LMG S-19264T (=DSM 44701T), isolated from a smear-ripened cheese.</title>
        <authorList>
            <consortium name="US DOE Joint Genome Institute (JGI-PGF)"/>
            <person name="Walter F."/>
            <person name="Albersmeier A."/>
            <person name="Kalinowski J."/>
            <person name="Ruckert C."/>
        </authorList>
    </citation>
    <scope>NUCLEOTIDE SEQUENCE</scope>
    <source>
        <strain evidence="6">NBRC 101628</strain>
    </source>
</reference>
<comment type="similarity">
    <text evidence="1">Belongs to the LysR transcriptional regulatory family.</text>
</comment>
<dbReference type="GO" id="GO:0003700">
    <property type="term" value="F:DNA-binding transcription factor activity"/>
    <property type="evidence" value="ECO:0007669"/>
    <property type="project" value="InterPro"/>
</dbReference>
<dbReference type="SUPFAM" id="SSF53850">
    <property type="entry name" value="Periplasmic binding protein-like II"/>
    <property type="match status" value="1"/>
</dbReference>